<reference evidence="1" key="2">
    <citation type="submission" date="2021-04" db="EMBL/GenBank/DDBJ databases">
        <authorList>
            <person name="Gilroy R."/>
        </authorList>
    </citation>
    <scope>NUCLEOTIDE SEQUENCE</scope>
    <source>
        <strain evidence="1">CHK187-5294</strain>
    </source>
</reference>
<dbReference type="NCBIfam" id="TIGR02845">
    <property type="entry name" value="spore_V_AD"/>
    <property type="match status" value="1"/>
</dbReference>
<dbReference type="SUPFAM" id="SSF53901">
    <property type="entry name" value="Thiolase-like"/>
    <property type="match status" value="1"/>
</dbReference>
<gene>
    <name evidence="1" type="primary">spoVAD</name>
    <name evidence="1" type="ORF">H9727_05800</name>
</gene>
<evidence type="ECO:0000313" key="2">
    <source>
        <dbReference type="Proteomes" id="UP000824132"/>
    </source>
</evidence>
<comment type="caution">
    <text evidence="1">The sequence shown here is derived from an EMBL/GenBank/DDBJ whole genome shotgun (WGS) entry which is preliminary data.</text>
</comment>
<sequence length="334" mass="35022">MLGQTVFFRNRPRLISAAAVAGPKECAGVLGTYVDLALSDDMFGEKTFERAERKMLLYAADRCMKKAGIPPQRIDVFLSGDLLNQIISASFTAREIGIPFLGIYSACSTMSEGYLLGAALADGGYVKYALAATGSHFASAERQYRFPLEQGTTRPPQSQWTVTGAGAAIISCEGRGPCITSATVGKVVDFGVSDVNNMGAAMAPAAADTILAHLRDTGRDPSYYDLIVTGDLGALGSRIVKDLAWEKGVDISANHVDCGEIVYKVIEDEFQGGSGAGCSAAVMNSYIYDKLTGGSGIRRVLFAATGALLSTVSSGQGETIPCVSHAVAIENGEA</sequence>
<dbReference type="Proteomes" id="UP000824132">
    <property type="component" value="Unassembled WGS sequence"/>
</dbReference>
<dbReference type="GO" id="GO:0016746">
    <property type="term" value="F:acyltransferase activity"/>
    <property type="evidence" value="ECO:0007669"/>
    <property type="project" value="InterPro"/>
</dbReference>
<dbReference type="InterPro" id="IPR016039">
    <property type="entry name" value="Thiolase-like"/>
</dbReference>
<dbReference type="InterPro" id="IPR038369">
    <property type="entry name" value="SpoVAD_sf"/>
</dbReference>
<organism evidence="1 2">
    <name type="scientific">Candidatus Borkfalkia avistercoris</name>
    <dbReference type="NCBI Taxonomy" id="2838504"/>
    <lineage>
        <taxon>Bacteria</taxon>
        <taxon>Bacillati</taxon>
        <taxon>Bacillota</taxon>
        <taxon>Clostridia</taxon>
        <taxon>Christensenellales</taxon>
        <taxon>Christensenellaceae</taxon>
        <taxon>Candidatus Borkfalkia</taxon>
    </lineage>
</organism>
<protein>
    <submittedName>
        <fullName evidence="1">Stage V sporulation protein AD</fullName>
    </submittedName>
</protein>
<dbReference type="InterPro" id="IPR010894">
    <property type="entry name" value="SpoVAD"/>
</dbReference>
<name>A0A9D2IE41_9FIRM</name>
<proteinExistence type="predicted"/>
<dbReference type="EMBL" id="DXCL01000030">
    <property type="protein sequence ID" value="HIZ03783.1"/>
    <property type="molecule type" value="Genomic_DNA"/>
</dbReference>
<dbReference type="Gene3D" id="3.40.47.40">
    <property type="entry name" value="Stage V sporulation protein AD"/>
    <property type="match status" value="1"/>
</dbReference>
<dbReference type="PIRSF" id="PIRSF011570">
    <property type="entry name" value="SpoVAD"/>
    <property type="match status" value="1"/>
</dbReference>
<dbReference type="Pfam" id="PF07451">
    <property type="entry name" value="SpoVAD"/>
    <property type="match status" value="1"/>
</dbReference>
<dbReference type="AlphaFoldDB" id="A0A9D2IE41"/>
<accession>A0A9D2IE41</accession>
<reference evidence="1" key="1">
    <citation type="journal article" date="2021" name="PeerJ">
        <title>Extensive microbial diversity within the chicken gut microbiome revealed by metagenomics and culture.</title>
        <authorList>
            <person name="Gilroy R."/>
            <person name="Ravi A."/>
            <person name="Getino M."/>
            <person name="Pursley I."/>
            <person name="Horton D.L."/>
            <person name="Alikhan N.F."/>
            <person name="Baker D."/>
            <person name="Gharbi K."/>
            <person name="Hall N."/>
            <person name="Watson M."/>
            <person name="Adriaenssens E.M."/>
            <person name="Foster-Nyarko E."/>
            <person name="Jarju S."/>
            <person name="Secka A."/>
            <person name="Antonio M."/>
            <person name="Oren A."/>
            <person name="Chaudhuri R.R."/>
            <person name="La Ragione R."/>
            <person name="Hildebrand F."/>
            <person name="Pallen M.J."/>
        </authorList>
    </citation>
    <scope>NUCLEOTIDE SEQUENCE</scope>
    <source>
        <strain evidence="1">CHK187-5294</strain>
    </source>
</reference>
<evidence type="ECO:0000313" key="1">
    <source>
        <dbReference type="EMBL" id="HIZ03783.1"/>
    </source>
</evidence>
<dbReference type="NCBIfam" id="NF006160">
    <property type="entry name" value="PRK08304.1"/>
    <property type="match status" value="1"/>
</dbReference>